<evidence type="ECO:0000313" key="2">
    <source>
        <dbReference type="Proteomes" id="UP000438429"/>
    </source>
</evidence>
<evidence type="ECO:0000313" key="1">
    <source>
        <dbReference type="EMBL" id="KAF0041198.1"/>
    </source>
</evidence>
<organism evidence="1 2">
    <name type="scientific">Scophthalmus maximus</name>
    <name type="common">Turbot</name>
    <name type="synonym">Psetta maxima</name>
    <dbReference type="NCBI Taxonomy" id="52904"/>
    <lineage>
        <taxon>Eukaryota</taxon>
        <taxon>Metazoa</taxon>
        <taxon>Chordata</taxon>
        <taxon>Craniata</taxon>
        <taxon>Vertebrata</taxon>
        <taxon>Euteleostomi</taxon>
        <taxon>Actinopterygii</taxon>
        <taxon>Neopterygii</taxon>
        <taxon>Teleostei</taxon>
        <taxon>Neoteleostei</taxon>
        <taxon>Acanthomorphata</taxon>
        <taxon>Carangaria</taxon>
        <taxon>Pleuronectiformes</taxon>
        <taxon>Pleuronectoidei</taxon>
        <taxon>Scophthalmidae</taxon>
        <taxon>Scophthalmus</taxon>
    </lineage>
</organism>
<dbReference type="EMBL" id="VEVO01000006">
    <property type="protein sequence ID" value="KAF0041198.1"/>
    <property type="molecule type" value="Genomic_DNA"/>
</dbReference>
<accession>A0A6A4T9Y1</accession>
<sequence length="131" mass="14937">MDVDCLRNLLLGKSGHGGRQHRYTVADLIPRHVFEAKSISKQPANTPRLEQIMGRCANTNYGARINCQRHTSLLCIDSDNKTKNIELTKLTTVDIANDETRCDLVHSVTECAMYHRPSHTYFIIHQFVPEM</sequence>
<proteinExistence type="predicted"/>
<protein>
    <submittedName>
        <fullName evidence="1">Uncharacterized protein</fullName>
    </submittedName>
</protein>
<comment type="caution">
    <text evidence="1">The sequence shown here is derived from an EMBL/GenBank/DDBJ whole genome shotgun (WGS) entry which is preliminary data.</text>
</comment>
<gene>
    <name evidence="1" type="ORF">F2P81_007096</name>
</gene>
<name>A0A6A4T9Y1_SCOMX</name>
<reference evidence="1 2" key="1">
    <citation type="submission" date="2019-06" db="EMBL/GenBank/DDBJ databases">
        <title>Draft genomes of female and male turbot (Scophthalmus maximus).</title>
        <authorList>
            <person name="Xu H."/>
            <person name="Xu X.-W."/>
            <person name="Shao C."/>
            <person name="Chen S."/>
        </authorList>
    </citation>
    <scope>NUCLEOTIDE SEQUENCE [LARGE SCALE GENOMIC DNA]</scope>
    <source>
        <strain evidence="1">Ysfricsl-2016a</strain>
        <tissue evidence="1">Blood</tissue>
    </source>
</reference>
<dbReference type="AlphaFoldDB" id="A0A6A4T9Y1"/>
<dbReference type="Proteomes" id="UP000438429">
    <property type="component" value="Unassembled WGS sequence"/>
</dbReference>